<dbReference type="PANTHER" id="PTHR38456">
    <property type="entry name" value="CYCLIC DI-AMP RECEPTOR A"/>
    <property type="match status" value="1"/>
</dbReference>
<dbReference type="InterPro" id="IPR010375">
    <property type="entry name" value="CdAMP_rec"/>
</dbReference>
<dbReference type="PANTHER" id="PTHR38456:SF1">
    <property type="entry name" value="CYCLIC DI-AMP RECEPTOR A"/>
    <property type="match status" value="1"/>
</dbReference>
<dbReference type="InterPro" id="IPR011322">
    <property type="entry name" value="N-reg_PII-like_a/b"/>
</dbReference>
<evidence type="ECO:0000313" key="1">
    <source>
        <dbReference type="EMBL" id="WRP16962.1"/>
    </source>
</evidence>
<gene>
    <name evidence="1" type="ORF">U7230_12850</name>
</gene>
<dbReference type="RefSeq" id="WP_324716234.1">
    <property type="nucleotide sequence ID" value="NZ_CP141615.1"/>
</dbReference>
<dbReference type="EMBL" id="CP141615">
    <property type="protein sequence ID" value="WRP16962.1"/>
    <property type="molecule type" value="Genomic_DNA"/>
</dbReference>
<dbReference type="SUPFAM" id="SSF54913">
    <property type="entry name" value="GlnB-like"/>
    <property type="match status" value="1"/>
</dbReference>
<dbReference type="Pfam" id="PF06153">
    <property type="entry name" value="CdAMP_rec"/>
    <property type="match status" value="1"/>
</dbReference>
<evidence type="ECO:0000313" key="2">
    <source>
        <dbReference type="Proteomes" id="UP001332192"/>
    </source>
</evidence>
<accession>A0ABZ1BVY6</accession>
<organism evidence="1 2">
    <name type="scientific">Carboxydichorda subterranea</name>
    <dbReference type="NCBI Taxonomy" id="3109565"/>
    <lineage>
        <taxon>Bacteria</taxon>
        <taxon>Bacillati</taxon>
        <taxon>Bacillota</taxon>
        <taxon>Limnochordia</taxon>
        <taxon>Limnochordales</taxon>
        <taxon>Geochordaceae</taxon>
        <taxon>Carboxydichorda</taxon>
    </lineage>
</organism>
<dbReference type="InterPro" id="IPR015867">
    <property type="entry name" value="N-reg_PII/ATP_PRibTrfase_C"/>
</dbReference>
<keyword evidence="1" id="KW-0675">Receptor</keyword>
<dbReference type="Proteomes" id="UP001332192">
    <property type="component" value="Chromosome"/>
</dbReference>
<name>A0ABZ1BVY6_9FIRM</name>
<dbReference type="Gene3D" id="3.30.70.120">
    <property type="match status" value="1"/>
</dbReference>
<reference evidence="1 2" key="1">
    <citation type="journal article" date="2024" name="Front. Microbiol.">
        <title>Novel thermophilic genera Geochorda gen. nov. and Carboxydochorda gen. nov. from the deep terrestrial subsurface reveal the ecophysiological diversity in the class Limnochordia.</title>
        <authorList>
            <person name="Karnachuk O.V."/>
            <person name="Lukina A.P."/>
            <person name="Avakyan M.R."/>
            <person name="Kadnikov V.V."/>
            <person name="Begmatov S."/>
            <person name="Beletsky A.V."/>
            <person name="Vlasova K.G."/>
            <person name="Novikov A.A."/>
            <person name="Shcherbakova V.A."/>
            <person name="Mardanov A.V."/>
            <person name="Ravin N.V."/>
        </authorList>
    </citation>
    <scope>NUCLEOTIDE SEQUENCE [LARGE SCALE GENOMIC DNA]</scope>
    <source>
        <strain evidence="1 2">L945</strain>
    </source>
</reference>
<sequence length="106" mass="11595">MKLIIAIVDDSDSRALVDALTRARIGVTRLASTGGFLLEGNTTLMIGAEEHQVDQVLHLIRTTCVRRARLLPQPITEIPGSTPMPLEVEVGGAVVWVLQVERIERV</sequence>
<protein>
    <submittedName>
        <fullName evidence="1">Cyclic-di-AMP receptor</fullName>
    </submittedName>
</protein>
<keyword evidence="2" id="KW-1185">Reference proteome</keyword>
<proteinExistence type="predicted"/>